<sequence>MSDNTHQKLRTVVLAVRSTREILEEHKRQLQEGGYLYHFVEAHKIVHEIQNLRITISRRYKAVEHLKRVCTKKRLSVAKTSEHVDEKNAQLDLQGGLLTLNMHCERGISYLNARRKVLNVLTNATVMRRRVLLVEVSDILHFIVRIISSNEDEDDRLCSSGSSFNLTDLIGSHESIESASAIGHVVHFLSCISRILDYTLRYPVRSCASTSTIYCPKRNKSLPLYWTRWRSGRDNFENAVGLLAKNIAQVQEDNGFSLANLSIS</sequence>
<dbReference type="GO" id="GO:0005768">
    <property type="term" value="C:endosome"/>
    <property type="evidence" value="ECO:0007669"/>
    <property type="project" value="TreeGrafter"/>
</dbReference>
<keyword evidence="3" id="KW-1185">Reference proteome</keyword>
<evidence type="ECO:0000313" key="2">
    <source>
        <dbReference type="EMBL" id="VDM76924.1"/>
    </source>
</evidence>
<dbReference type="GO" id="GO:0000149">
    <property type="term" value="F:SNARE binding"/>
    <property type="evidence" value="ECO:0007669"/>
    <property type="project" value="TreeGrafter"/>
</dbReference>
<dbReference type="PANTHER" id="PTHR15157">
    <property type="entry name" value="UV RADIATION RESISTANCE-ASSOCIATED GENE PROTEIN"/>
    <property type="match status" value="1"/>
</dbReference>
<name>A0A3P7JFI6_STRVU</name>
<accession>A0A3P7JFI6</accession>
<gene>
    <name evidence="2" type="ORF">SVUK_LOCUS11922</name>
</gene>
<dbReference type="EMBL" id="UYYB01098021">
    <property type="protein sequence ID" value="VDM76924.1"/>
    <property type="molecule type" value="Genomic_DNA"/>
</dbReference>
<organism evidence="2 3">
    <name type="scientific">Strongylus vulgaris</name>
    <name type="common">Blood worm</name>
    <dbReference type="NCBI Taxonomy" id="40348"/>
    <lineage>
        <taxon>Eukaryota</taxon>
        <taxon>Metazoa</taxon>
        <taxon>Ecdysozoa</taxon>
        <taxon>Nematoda</taxon>
        <taxon>Chromadorea</taxon>
        <taxon>Rhabditida</taxon>
        <taxon>Rhabditina</taxon>
        <taxon>Rhabditomorpha</taxon>
        <taxon>Strongyloidea</taxon>
        <taxon>Strongylidae</taxon>
        <taxon>Strongylus</taxon>
    </lineage>
</organism>
<reference evidence="2 3" key="1">
    <citation type="submission" date="2018-11" db="EMBL/GenBank/DDBJ databases">
        <authorList>
            <consortium name="Pathogen Informatics"/>
        </authorList>
    </citation>
    <scope>NUCLEOTIDE SEQUENCE [LARGE SCALE GENOMIC DNA]</scope>
</reference>
<dbReference type="AlphaFoldDB" id="A0A3P7JFI6"/>
<dbReference type="PANTHER" id="PTHR15157:SF5">
    <property type="entry name" value="UV RADIATION RESISTANCE-ASSOCIATED GENE PROTEIN"/>
    <property type="match status" value="1"/>
</dbReference>
<protein>
    <submittedName>
        <fullName evidence="2">Uncharacterized protein</fullName>
    </submittedName>
</protein>
<evidence type="ECO:0000256" key="1">
    <source>
        <dbReference type="ARBA" id="ARBA00023054"/>
    </source>
</evidence>
<dbReference type="Proteomes" id="UP000270094">
    <property type="component" value="Unassembled WGS sequence"/>
</dbReference>
<keyword evidence="1" id="KW-0175">Coiled coil</keyword>
<proteinExistence type="predicted"/>
<dbReference type="GO" id="GO:0035493">
    <property type="term" value="P:SNARE complex assembly"/>
    <property type="evidence" value="ECO:0007669"/>
    <property type="project" value="TreeGrafter"/>
</dbReference>
<dbReference type="OrthoDB" id="72772at2759"/>
<dbReference type="GO" id="GO:0000323">
    <property type="term" value="C:lytic vacuole"/>
    <property type="evidence" value="ECO:0007669"/>
    <property type="project" value="TreeGrafter"/>
</dbReference>
<evidence type="ECO:0000313" key="3">
    <source>
        <dbReference type="Proteomes" id="UP000270094"/>
    </source>
</evidence>